<dbReference type="OrthoDB" id="6064764at2"/>
<name>A0A3A8NRK9_9BACT</name>
<proteinExistence type="predicted"/>
<keyword evidence="1" id="KW-0808">Transferase</keyword>
<dbReference type="Proteomes" id="UP000273405">
    <property type="component" value="Unassembled WGS sequence"/>
</dbReference>
<evidence type="ECO:0000313" key="2">
    <source>
        <dbReference type="Proteomes" id="UP000273405"/>
    </source>
</evidence>
<protein>
    <submittedName>
        <fullName evidence="1">GNAT family N-acetyltransferase</fullName>
    </submittedName>
</protein>
<keyword evidence="2" id="KW-1185">Reference proteome</keyword>
<dbReference type="GO" id="GO:0016740">
    <property type="term" value="F:transferase activity"/>
    <property type="evidence" value="ECO:0007669"/>
    <property type="project" value="UniProtKB-KW"/>
</dbReference>
<sequence>MTDQPQTMHIKKNTTGAIIAAEVHQSIQDTDLLDWQKTWQPEVNEVIQKLGSQGVPSKNWPQSFHWNWINKVRATEGLLGQETFSLRAEGQLQGLMHLDLTKSARHASQSGKPIVYVEYLETAPWNRAPPFRGPLFSGIGSVLTAIAINRSFEEEFKGRIGLHSLPQSEDFYRNTVKMTDLGNDLNYLNLRYFETTPEQAIAFAERK</sequence>
<dbReference type="RefSeq" id="WP_120624967.1">
    <property type="nucleotide sequence ID" value="NZ_RAWG01000044.1"/>
</dbReference>
<dbReference type="EMBL" id="RAWG01000044">
    <property type="protein sequence ID" value="RKH44811.1"/>
    <property type="molecule type" value="Genomic_DNA"/>
</dbReference>
<reference evidence="2" key="1">
    <citation type="submission" date="2018-09" db="EMBL/GenBank/DDBJ databases">
        <authorList>
            <person name="Livingstone P.G."/>
            <person name="Whitworth D.E."/>
        </authorList>
    </citation>
    <scope>NUCLEOTIDE SEQUENCE [LARGE SCALE GENOMIC DNA]</scope>
    <source>
        <strain evidence="2">CA040B</strain>
    </source>
</reference>
<dbReference type="AlphaFoldDB" id="A0A3A8NRK9"/>
<organism evidence="1 2">
    <name type="scientific">Corallococcus sicarius</name>
    <dbReference type="NCBI Taxonomy" id="2316726"/>
    <lineage>
        <taxon>Bacteria</taxon>
        <taxon>Pseudomonadati</taxon>
        <taxon>Myxococcota</taxon>
        <taxon>Myxococcia</taxon>
        <taxon>Myxococcales</taxon>
        <taxon>Cystobacterineae</taxon>
        <taxon>Myxococcaceae</taxon>
        <taxon>Corallococcus</taxon>
    </lineage>
</organism>
<accession>A0A3A8NRK9</accession>
<gene>
    <name evidence="1" type="ORF">D7X12_09615</name>
</gene>
<evidence type="ECO:0000313" key="1">
    <source>
        <dbReference type="EMBL" id="RKH44811.1"/>
    </source>
</evidence>
<comment type="caution">
    <text evidence="1">The sequence shown here is derived from an EMBL/GenBank/DDBJ whole genome shotgun (WGS) entry which is preliminary data.</text>
</comment>